<dbReference type="PROSITE" id="PS50883">
    <property type="entry name" value="EAL"/>
    <property type="match status" value="1"/>
</dbReference>
<dbReference type="PANTHER" id="PTHR33121">
    <property type="entry name" value="CYCLIC DI-GMP PHOSPHODIESTERASE PDEF"/>
    <property type="match status" value="1"/>
</dbReference>
<evidence type="ECO:0000313" key="3">
    <source>
        <dbReference type="Proteomes" id="UP000318542"/>
    </source>
</evidence>
<dbReference type="Gene3D" id="3.20.20.450">
    <property type="entry name" value="EAL domain"/>
    <property type="match status" value="1"/>
</dbReference>
<dbReference type="CDD" id="cd01948">
    <property type="entry name" value="EAL"/>
    <property type="match status" value="1"/>
</dbReference>
<accession>A0A554WYJ7</accession>
<dbReference type="EMBL" id="VJOL01000040">
    <property type="protein sequence ID" value="TSE28660.1"/>
    <property type="molecule type" value="Genomic_DNA"/>
</dbReference>
<dbReference type="InterPro" id="IPR035919">
    <property type="entry name" value="EAL_sf"/>
</dbReference>
<dbReference type="InterPro" id="IPR001633">
    <property type="entry name" value="EAL_dom"/>
</dbReference>
<gene>
    <name evidence="2" type="primary">dosP</name>
    <name evidence="2" type="ORF">Tther_01916</name>
</gene>
<keyword evidence="3" id="KW-1185">Reference proteome</keyword>
<evidence type="ECO:0000259" key="1">
    <source>
        <dbReference type="PROSITE" id="PS50883"/>
    </source>
</evidence>
<dbReference type="Pfam" id="PF00563">
    <property type="entry name" value="EAL"/>
    <property type="match status" value="1"/>
</dbReference>
<comment type="caution">
    <text evidence="2">The sequence shown here is derived from an EMBL/GenBank/DDBJ whole genome shotgun (WGS) entry which is preliminary data.</text>
</comment>
<reference evidence="2 3" key="1">
    <citation type="submission" date="2019-07" db="EMBL/GenBank/DDBJ databases">
        <title>Tepidimonas thermarum AA-1 draft genome.</title>
        <authorList>
            <person name="Da Costa M.S."/>
            <person name="Froufe H.J.C."/>
            <person name="Egas C."/>
            <person name="Albuquerque L."/>
        </authorList>
    </citation>
    <scope>NUCLEOTIDE SEQUENCE [LARGE SCALE GENOMIC DNA]</scope>
    <source>
        <strain evidence="2 3">AA-1</strain>
    </source>
</reference>
<organism evidence="2 3">
    <name type="scientific">Tepidimonas thermarum</name>
    <dbReference type="NCBI Taxonomy" id="335431"/>
    <lineage>
        <taxon>Bacteria</taxon>
        <taxon>Pseudomonadati</taxon>
        <taxon>Pseudomonadota</taxon>
        <taxon>Betaproteobacteria</taxon>
        <taxon>Burkholderiales</taxon>
        <taxon>Tepidimonas</taxon>
    </lineage>
</organism>
<evidence type="ECO:0000313" key="2">
    <source>
        <dbReference type="EMBL" id="TSE28660.1"/>
    </source>
</evidence>
<dbReference type="EC" id="3.1.4.52" evidence="2"/>
<dbReference type="SMART" id="SM00052">
    <property type="entry name" value="EAL"/>
    <property type="match status" value="1"/>
</dbReference>
<dbReference type="PANTHER" id="PTHR33121:SF71">
    <property type="entry name" value="OXYGEN SENSOR PROTEIN DOSP"/>
    <property type="match status" value="1"/>
</dbReference>
<protein>
    <submittedName>
        <fullName evidence="2">Oxygen sensor protein DosP</fullName>
        <ecNumber evidence="2">3.1.4.52</ecNumber>
    </submittedName>
</protein>
<dbReference type="InterPro" id="IPR050706">
    <property type="entry name" value="Cyclic-di-GMP_PDE-like"/>
</dbReference>
<proteinExistence type="predicted"/>
<sequence>MQLEITEDAVFDDEQGVQRTLSELQALGFGISLDDFGAGHSSLKRLMALPFCEIKIDRTFVAGLETEPRALPILDAILSVGRALGVECVAEGVEQPHQFEALQHLGCHRFQGFLFSHAVPVDAFVALVRAQRPLPPNTRVKPA</sequence>
<feature type="domain" description="EAL" evidence="1">
    <location>
        <begin position="1"/>
        <end position="132"/>
    </location>
</feature>
<dbReference type="SUPFAM" id="SSF141868">
    <property type="entry name" value="EAL domain-like"/>
    <property type="match status" value="1"/>
</dbReference>
<dbReference type="GO" id="GO:0071111">
    <property type="term" value="F:cyclic-guanylate-specific phosphodiesterase activity"/>
    <property type="evidence" value="ECO:0007669"/>
    <property type="project" value="UniProtKB-EC"/>
</dbReference>
<name>A0A554WYJ7_9BURK</name>
<keyword evidence="2" id="KW-0378">Hydrolase</keyword>
<dbReference type="AlphaFoldDB" id="A0A554WYJ7"/>
<dbReference type="Proteomes" id="UP000318542">
    <property type="component" value="Unassembled WGS sequence"/>
</dbReference>